<gene>
    <name evidence="2" type="ORF">CB5_LOCUS8075</name>
</gene>
<dbReference type="InterPro" id="IPR053134">
    <property type="entry name" value="RNA-dir_DNA_polymerase"/>
</dbReference>
<dbReference type="PANTHER" id="PTHR24559">
    <property type="entry name" value="TRANSPOSON TY3-I GAG-POL POLYPROTEIN"/>
    <property type="match status" value="1"/>
</dbReference>
<dbReference type="AlphaFoldDB" id="A0A6V7P2M9"/>
<name>A0A6V7P2M9_ANACO</name>
<accession>A0A6V7P2M9</accession>
<feature type="domain" description="Reverse transcriptase" evidence="1">
    <location>
        <begin position="129"/>
        <end position="250"/>
    </location>
</feature>
<organism evidence="2">
    <name type="scientific">Ananas comosus var. bracteatus</name>
    <name type="common">red pineapple</name>
    <dbReference type="NCBI Taxonomy" id="296719"/>
    <lineage>
        <taxon>Eukaryota</taxon>
        <taxon>Viridiplantae</taxon>
        <taxon>Streptophyta</taxon>
        <taxon>Embryophyta</taxon>
        <taxon>Tracheophyta</taxon>
        <taxon>Spermatophyta</taxon>
        <taxon>Magnoliopsida</taxon>
        <taxon>Liliopsida</taxon>
        <taxon>Poales</taxon>
        <taxon>Bromeliaceae</taxon>
        <taxon>Bromelioideae</taxon>
        <taxon>Ananas</taxon>
    </lineage>
</organism>
<dbReference type="PANTHER" id="PTHR24559:SF444">
    <property type="entry name" value="REVERSE TRANSCRIPTASE DOMAIN-CONTAINING PROTEIN"/>
    <property type="match status" value="1"/>
</dbReference>
<evidence type="ECO:0000259" key="1">
    <source>
        <dbReference type="Pfam" id="PF00078"/>
    </source>
</evidence>
<evidence type="ECO:0000313" key="2">
    <source>
        <dbReference type="EMBL" id="CAD1824864.1"/>
    </source>
</evidence>
<dbReference type="InterPro" id="IPR000477">
    <property type="entry name" value="RT_dom"/>
</dbReference>
<sequence>MEESPIKAGDKKLETQDPLIEVNLGSDDDKRLTYISARLSAQQQEKLKELLTEYKDCFTWNYEEMSCLSRKFVEYRLPIKTGYKPYKQPAHRFESSIVLQIKNEIESLLKVGFIRAARYVDWVSNIVLVQKKNGKLKVCIDFRNLNMATPKDEYPMPIADMLVDSTAGHEILSFIDEHAGYNQIFIAEEDIAKTAFRCPGSIGTFEWVVMPFGLKNAGATYQKVMNFIFHDLISRMLKVYIDNIIVKSKS</sequence>
<dbReference type="Gene3D" id="3.10.10.10">
    <property type="entry name" value="HIV Type 1 Reverse Transcriptase, subunit A, domain 1"/>
    <property type="match status" value="1"/>
</dbReference>
<dbReference type="EMBL" id="LR862144">
    <property type="protein sequence ID" value="CAD1824864.1"/>
    <property type="molecule type" value="Genomic_DNA"/>
</dbReference>
<dbReference type="InterPro" id="IPR043502">
    <property type="entry name" value="DNA/RNA_pol_sf"/>
</dbReference>
<reference evidence="2" key="1">
    <citation type="submission" date="2020-07" db="EMBL/GenBank/DDBJ databases">
        <authorList>
            <person name="Lin J."/>
        </authorList>
    </citation>
    <scope>NUCLEOTIDE SEQUENCE</scope>
</reference>
<protein>
    <recommendedName>
        <fullName evidence="1">Reverse transcriptase domain-containing protein</fullName>
    </recommendedName>
</protein>
<proteinExistence type="predicted"/>
<dbReference type="SUPFAM" id="SSF56672">
    <property type="entry name" value="DNA/RNA polymerases"/>
    <property type="match status" value="1"/>
</dbReference>
<dbReference type="CDD" id="cd01647">
    <property type="entry name" value="RT_LTR"/>
    <property type="match status" value="1"/>
</dbReference>
<dbReference type="Pfam" id="PF00078">
    <property type="entry name" value="RVT_1"/>
    <property type="match status" value="1"/>
</dbReference>